<organism evidence="11 12">
    <name type="scientific">Amycolatopsis albidoflavus</name>
    <dbReference type="NCBI Taxonomy" id="102226"/>
    <lineage>
        <taxon>Bacteria</taxon>
        <taxon>Bacillati</taxon>
        <taxon>Actinomycetota</taxon>
        <taxon>Actinomycetes</taxon>
        <taxon>Pseudonocardiales</taxon>
        <taxon>Pseudonocardiaceae</taxon>
        <taxon>Amycolatopsis</taxon>
    </lineage>
</organism>
<dbReference type="InterPro" id="IPR011006">
    <property type="entry name" value="CheY-like_superfamily"/>
</dbReference>
<dbReference type="Pfam" id="PF00486">
    <property type="entry name" value="Trans_reg_C"/>
    <property type="match status" value="1"/>
</dbReference>
<evidence type="ECO:0000256" key="8">
    <source>
        <dbReference type="PROSITE-ProRule" id="PRU01091"/>
    </source>
</evidence>
<feature type="domain" description="Response regulatory" evidence="9">
    <location>
        <begin position="4"/>
        <end position="118"/>
    </location>
</feature>
<dbReference type="Gene3D" id="3.40.50.2300">
    <property type="match status" value="1"/>
</dbReference>
<evidence type="ECO:0000313" key="11">
    <source>
        <dbReference type="EMBL" id="MFD2482087.1"/>
    </source>
</evidence>
<evidence type="ECO:0000256" key="5">
    <source>
        <dbReference type="ARBA" id="ARBA00023125"/>
    </source>
</evidence>
<keyword evidence="5 8" id="KW-0238">DNA-binding</keyword>
<dbReference type="CDD" id="cd00383">
    <property type="entry name" value="trans_reg_C"/>
    <property type="match status" value="1"/>
</dbReference>
<evidence type="ECO:0000256" key="6">
    <source>
        <dbReference type="ARBA" id="ARBA00023163"/>
    </source>
</evidence>
<dbReference type="SMART" id="SM00862">
    <property type="entry name" value="Trans_reg_C"/>
    <property type="match status" value="1"/>
</dbReference>
<evidence type="ECO:0000256" key="1">
    <source>
        <dbReference type="ARBA" id="ARBA00004496"/>
    </source>
</evidence>
<evidence type="ECO:0000256" key="7">
    <source>
        <dbReference type="PROSITE-ProRule" id="PRU00169"/>
    </source>
</evidence>
<evidence type="ECO:0000259" key="9">
    <source>
        <dbReference type="PROSITE" id="PS50110"/>
    </source>
</evidence>
<keyword evidence="2 7" id="KW-0597">Phosphoprotein</keyword>
<name>A0ABW5I021_9PSEU</name>
<protein>
    <submittedName>
        <fullName evidence="11">Response regulator transcription factor</fullName>
    </submittedName>
</protein>
<keyword evidence="6" id="KW-0804">Transcription</keyword>
<dbReference type="Pfam" id="PF00072">
    <property type="entry name" value="Response_reg"/>
    <property type="match status" value="1"/>
</dbReference>
<sequence>MANRVLLADDDRAIRESLVRALELEGYRVSEVADGVEALAIARSEEFDVLIVDVMMPGVDGLGVCRVLRAGGDRTPVLMLTARVETADRVAGLDAGADDYLPKPFELDELLARLRALLRRSADPGEQAQRVVRLGGLAVDAGARRVWWQDTEVALSKTEFDLLELLVRNAGIVLGRDTIHQRIWGYEFGPESKNLAVYIGYLRRKLESAGADELIHTVRGVGYVVRPA</sequence>
<dbReference type="EMBL" id="JBHUKQ010000011">
    <property type="protein sequence ID" value="MFD2482087.1"/>
    <property type="molecule type" value="Genomic_DNA"/>
</dbReference>
<dbReference type="Gene3D" id="1.10.10.10">
    <property type="entry name" value="Winged helix-like DNA-binding domain superfamily/Winged helix DNA-binding domain"/>
    <property type="match status" value="1"/>
</dbReference>
<evidence type="ECO:0000313" key="12">
    <source>
        <dbReference type="Proteomes" id="UP001597542"/>
    </source>
</evidence>
<gene>
    <name evidence="11" type="ORF">ACFSUT_17500</name>
</gene>
<dbReference type="PANTHER" id="PTHR48111">
    <property type="entry name" value="REGULATOR OF RPOS"/>
    <property type="match status" value="1"/>
</dbReference>
<dbReference type="PANTHER" id="PTHR48111:SF22">
    <property type="entry name" value="REGULATOR OF RPOS"/>
    <property type="match status" value="1"/>
</dbReference>
<dbReference type="InterPro" id="IPR039420">
    <property type="entry name" value="WalR-like"/>
</dbReference>
<reference evidence="12" key="1">
    <citation type="journal article" date="2019" name="Int. J. Syst. Evol. Microbiol.">
        <title>The Global Catalogue of Microorganisms (GCM) 10K type strain sequencing project: providing services to taxonomists for standard genome sequencing and annotation.</title>
        <authorList>
            <consortium name="The Broad Institute Genomics Platform"/>
            <consortium name="The Broad Institute Genome Sequencing Center for Infectious Disease"/>
            <person name="Wu L."/>
            <person name="Ma J."/>
        </authorList>
    </citation>
    <scope>NUCLEOTIDE SEQUENCE [LARGE SCALE GENOMIC DNA]</scope>
    <source>
        <strain evidence="12">CGMCC 4.7638</strain>
    </source>
</reference>
<dbReference type="Proteomes" id="UP001597542">
    <property type="component" value="Unassembled WGS sequence"/>
</dbReference>
<dbReference type="InterPro" id="IPR036388">
    <property type="entry name" value="WH-like_DNA-bd_sf"/>
</dbReference>
<evidence type="ECO:0000259" key="10">
    <source>
        <dbReference type="PROSITE" id="PS51755"/>
    </source>
</evidence>
<dbReference type="SMART" id="SM00448">
    <property type="entry name" value="REC"/>
    <property type="match status" value="1"/>
</dbReference>
<keyword evidence="3" id="KW-0902">Two-component regulatory system</keyword>
<keyword evidence="12" id="KW-1185">Reference proteome</keyword>
<evidence type="ECO:0000256" key="3">
    <source>
        <dbReference type="ARBA" id="ARBA00023012"/>
    </source>
</evidence>
<dbReference type="Gene3D" id="6.10.250.690">
    <property type="match status" value="1"/>
</dbReference>
<evidence type="ECO:0000256" key="4">
    <source>
        <dbReference type="ARBA" id="ARBA00023015"/>
    </source>
</evidence>
<feature type="modified residue" description="4-aspartylphosphate" evidence="7">
    <location>
        <position position="53"/>
    </location>
</feature>
<feature type="domain" description="OmpR/PhoB-type" evidence="10">
    <location>
        <begin position="129"/>
        <end position="227"/>
    </location>
</feature>
<feature type="DNA-binding region" description="OmpR/PhoB-type" evidence="8">
    <location>
        <begin position="129"/>
        <end position="227"/>
    </location>
</feature>
<comment type="caution">
    <text evidence="11">The sequence shown here is derived from an EMBL/GenBank/DDBJ whole genome shotgun (WGS) entry which is preliminary data.</text>
</comment>
<dbReference type="PROSITE" id="PS50110">
    <property type="entry name" value="RESPONSE_REGULATORY"/>
    <property type="match status" value="1"/>
</dbReference>
<dbReference type="InterPro" id="IPR001789">
    <property type="entry name" value="Sig_transdc_resp-reg_receiver"/>
</dbReference>
<dbReference type="SUPFAM" id="SSF52172">
    <property type="entry name" value="CheY-like"/>
    <property type="match status" value="1"/>
</dbReference>
<dbReference type="InterPro" id="IPR001867">
    <property type="entry name" value="OmpR/PhoB-type_DNA-bd"/>
</dbReference>
<accession>A0ABW5I021</accession>
<comment type="subcellular location">
    <subcellularLocation>
        <location evidence="1">Cytoplasm</location>
    </subcellularLocation>
</comment>
<dbReference type="RefSeq" id="WP_344279483.1">
    <property type="nucleotide sequence ID" value="NZ_BAAAHV010000016.1"/>
</dbReference>
<dbReference type="PROSITE" id="PS51755">
    <property type="entry name" value="OMPR_PHOB"/>
    <property type="match status" value="1"/>
</dbReference>
<evidence type="ECO:0000256" key="2">
    <source>
        <dbReference type="ARBA" id="ARBA00022553"/>
    </source>
</evidence>
<keyword evidence="4" id="KW-0805">Transcription regulation</keyword>
<dbReference type="CDD" id="cd17574">
    <property type="entry name" value="REC_OmpR"/>
    <property type="match status" value="1"/>
</dbReference>
<proteinExistence type="predicted"/>